<name>A0A943G052_9FIRM</name>
<dbReference type="RefSeq" id="WP_015564564.1">
    <property type="nucleotide sequence ID" value="NZ_CABHNO010000047.1"/>
</dbReference>
<evidence type="ECO:0000256" key="1">
    <source>
        <dbReference type="SAM" id="Phobius"/>
    </source>
</evidence>
<comment type="caution">
    <text evidence="2">The sequence shown here is derived from an EMBL/GenBank/DDBJ whole genome shotgun (WGS) entry which is preliminary data.</text>
</comment>
<reference evidence="2" key="1">
    <citation type="submission" date="2021-02" db="EMBL/GenBank/DDBJ databases">
        <title>Infant gut strain persistence is associated with maternal origin, phylogeny, and functional potential including surface adhesion and iron acquisition.</title>
        <authorList>
            <person name="Lou Y.C."/>
        </authorList>
    </citation>
    <scope>NUCLEOTIDE SEQUENCE</scope>
    <source>
        <strain evidence="2">L3_101_367G1_dasL3_101_367G1_metabat.metabat.26</strain>
    </source>
</reference>
<keyword evidence="1" id="KW-0472">Membrane</keyword>
<dbReference type="EMBL" id="JAGZAM010000011">
    <property type="protein sequence ID" value="MBS5687779.1"/>
    <property type="molecule type" value="Genomic_DNA"/>
</dbReference>
<gene>
    <name evidence="2" type="ORF">KHW66_07035</name>
</gene>
<keyword evidence="1" id="KW-0812">Transmembrane</keyword>
<keyword evidence="1" id="KW-1133">Transmembrane helix</keyword>
<accession>A0A943G052</accession>
<dbReference type="Proteomes" id="UP000733372">
    <property type="component" value="Unassembled WGS sequence"/>
</dbReference>
<protein>
    <submittedName>
        <fullName evidence="2">Uncharacterized protein</fullName>
    </submittedName>
</protein>
<evidence type="ECO:0000313" key="3">
    <source>
        <dbReference type="Proteomes" id="UP000733372"/>
    </source>
</evidence>
<sequence length="48" mass="5489">MEVLNIVFSALNLLATVIIGVINVTWMISRDVFRGRPRAKHYSKSKKD</sequence>
<proteinExistence type="predicted"/>
<evidence type="ECO:0000313" key="2">
    <source>
        <dbReference type="EMBL" id="MBS5687779.1"/>
    </source>
</evidence>
<feature type="transmembrane region" description="Helical" evidence="1">
    <location>
        <begin position="6"/>
        <end position="28"/>
    </location>
</feature>
<organism evidence="2 3">
    <name type="scientific">Faecalibacterium prausnitzii</name>
    <dbReference type="NCBI Taxonomy" id="853"/>
    <lineage>
        <taxon>Bacteria</taxon>
        <taxon>Bacillati</taxon>
        <taxon>Bacillota</taxon>
        <taxon>Clostridia</taxon>
        <taxon>Eubacteriales</taxon>
        <taxon>Oscillospiraceae</taxon>
        <taxon>Faecalibacterium</taxon>
    </lineage>
</organism>
<dbReference type="AlphaFoldDB" id="A0A943G052"/>